<accession>A0A553NAP0</accession>
<reference evidence="1 2" key="1">
    <citation type="journal article" date="2019" name="Sci. Data">
        <title>Hybrid genome assembly and annotation of Danionella translucida.</title>
        <authorList>
            <person name="Kadobianskyi M."/>
            <person name="Schulze L."/>
            <person name="Schuelke M."/>
            <person name="Judkewitz B."/>
        </authorList>
    </citation>
    <scope>NUCLEOTIDE SEQUENCE [LARGE SCALE GENOMIC DNA]</scope>
    <source>
        <strain evidence="1 2">Bolton</strain>
    </source>
</reference>
<dbReference type="EMBL" id="SRMA01026996">
    <property type="protein sequence ID" value="TRY62498.1"/>
    <property type="molecule type" value="Genomic_DNA"/>
</dbReference>
<gene>
    <name evidence="1" type="ORF">DNTS_033297</name>
</gene>
<evidence type="ECO:0000313" key="1">
    <source>
        <dbReference type="EMBL" id="TRY62498.1"/>
    </source>
</evidence>
<protein>
    <submittedName>
        <fullName evidence="1">Uncharacterized protein</fullName>
    </submittedName>
</protein>
<comment type="caution">
    <text evidence="1">The sequence shown here is derived from an EMBL/GenBank/DDBJ whole genome shotgun (WGS) entry which is preliminary data.</text>
</comment>
<organism evidence="1 2">
    <name type="scientific">Danionella cerebrum</name>
    <dbReference type="NCBI Taxonomy" id="2873325"/>
    <lineage>
        <taxon>Eukaryota</taxon>
        <taxon>Metazoa</taxon>
        <taxon>Chordata</taxon>
        <taxon>Craniata</taxon>
        <taxon>Vertebrata</taxon>
        <taxon>Euteleostomi</taxon>
        <taxon>Actinopterygii</taxon>
        <taxon>Neopterygii</taxon>
        <taxon>Teleostei</taxon>
        <taxon>Ostariophysi</taxon>
        <taxon>Cypriniformes</taxon>
        <taxon>Danionidae</taxon>
        <taxon>Danioninae</taxon>
        <taxon>Danionella</taxon>
    </lineage>
</organism>
<keyword evidence="2" id="KW-1185">Reference proteome</keyword>
<proteinExistence type="predicted"/>
<evidence type="ECO:0000313" key="2">
    <source>
        <dbReference type="Proteomes" id="UP000316079"/>
    </source>
</evidence>
<sequence length="179" mass="19658">MLSSVVTSSTTAISALGSRFSPSNTQSHSSVDQRISLSRVSCKKDVAEKQCFLPDKSKASLRQDVWARLVPALKEPMTSARGPWLWFVLGHHGLAILLHSYSLCENNSQGERLWFWRASRPAEEWSRPGQGSVPYVGASAWVQMGTPGKLVVRCMQSAAAHLYLQLKAPARSNPAPVHC</sequence>
<name>A0A553NAP0_9TELE</name>
<dbReference type="OrthoDB" id="6247875at2759"/>
<dbReference type="Proteomes" id="UP000316079">
    <property type="component" value="Unassembled WGS sequence"/>
</dbReference>
<dbReference type="AlphaFoldDB" id="A0A553NAP0"/>